<proteinExistence type="predicted"/>
<dbReference type="Proteomes" id="UP000001542">
    <property type="component" value="Unassembled WGS sequence"/>
</dbReference>
<keyword evidence="1" id="KW-0175">Coiled coil</keyword>
<dbReference type="VEuPathDB" id="TrichDB:TVAGG3_0976390"/>
<dbReference type="AlphaFoldDB" id="A2EQJ8"/>
<evidence type="ECO:0000256" key="1">
    <source>
        <dbReference type="SAM" id="Coils"/>
    </source>
</evidence>
<dbReference type="RefSeq" id="XP_001317268.1">
    <property type="nucleotide sequence ID" value="XM_001317233.1"/>
</dbReference>
<feature type="coiled-coil region" evidence="1">
    <location>
        <begin position="19"/>
        <end position="46"/>
    </location>
</feature>
<dbReference type="InParanoid" id="A2EQJ8"/>
<sequence>MSRNVIELKAELKKKEFEISNQIVLINDLQNQLSALQSEIKQQHSITSNYQTESATICQENNQILNNIESARKLLASDQKIYAERMKNKNILEKKQKKYQQFLVELRSNIKTYKSETKKTNKNIQKYNVETQQLIDEIRLLQMENNELDRKYNLVTEIETEKSKITSKMDLIDKKQIETYNIIEALSKKSMEKEYEKQQYESTLIDLQNQELELRALIEQQHQQYINDV</sequence>
<evidence type="ECO:0000313" key="2">
    <source>
        <dbReference type="EMBL" id="EAY05045.1"/>
    </source>
</evidence>
<gene>
    <name evidence="2" type="ORF">TVAG_191420</name>
</gene>
<dbReference type="VEuPathDB" id="TrichDB:TVAG_191420"/>
<feature type="coiled-coil region" evidence="1">
    <location>
        <begin position="103"/>
        <end position="151"/>
    </location>
</feature>
<protein>
    <submittedName>
        <fullName evidence="2">Uncharacterized protein</fullName>
    </submittedName>
</protein>
<reference evidence="2" key="1">
    <citation type="submission" date="2006-10" db="EMBL/GenBank/DDBJ databases">
        <authorList>
            <person name="Amadeo P."/>
            <person name="Zhao Q."/>
            <person name="Wortman J."/>
            <person name="Fraser-Liggett C."/>
            <person name="Carlton J."/>
        </authorList>
    </citation>
    <scope>NUCLEOTIDE SEQUENCE</scope>
    <source>
        <strain evidence="2">G3</strain>
    </source>
</reference>
<accession>A2EQJ8</accession>
<reference evidence="2" key="2">
    <citation type="journal article" date="2007" name="Science">
        <title>Draft genome sequence of the sexually transmitted pathogen Trichomonas vaginalis.</title>
        <authorList>
            <person name="Carlton J.M."/>
            <person name="Hirt R.P."/>
            <person name="Silva J.C."/>
            <person name="Delcher A.L."/>
            <person name="Schatz M."/>
            <person name="Zhao Q."/>
            <person name="Wortman J.R."/>
            <person name="Bidwell S.L."/>
            <person name="Alsmark U.C.M."/>
            <person name="Besteiro S."/>
            <person name="Sicheritz-Ponten T."/>
            <person name="Noel C.J."/>
            <person name="Dacks J.B."/>
            <person name="Foster P.G."/>
            <person name="Simillion C."/>
            <person name="Van de Peer Y."/>
            <person name="Miranda-Saavedra D."/>
            <person name="Barton G.J."/>
            <person name="Westrop G.D."/>
            <person name="Mueller S."/>
            <person name="Dessi D."/>
            <person name="Fiori P.L."/>
            <person name="Ren Q."/>
            <person name="Paulsen I."/>
            <person name="Zhang H."/>
            <person name="Bastida-Corcuera F.D."/>
            <person name="Simoes-Barbosa A."/>
            <person name="Brown M.T."/>
            <person name="Hayes R.D."/>
            <person name="Mukherjee M."/>
            <person name="Okumura C.Y."/>
            <person name="Schneider R."/>
            <person name="Smith A.J."/>
            <person name="Vanacova S."/>
            <person name="Villalvazo M."/>
            <person name="Haas B.J."/>
            <person name="Pertea M."/>
            <person name="Feldblyum T.V."/>
            <person name="Utterback T.R."/>
            <person name="Shu C.L."/>
            <person name="Osoegawa K."/>
            <person name="de Jong P.J."/>
            <person name="Hrdy I."/>
            <person name="Horvathova L."/>
            <person name="Zubacova Z."/>
            <person name="Dolezal P."/>
            <person name="Malik S.B."/>
            <person name="Logsdon J.M. Jr."/>
            <person name="Henze K."/>
            <person name="Gupta A."/>
            <person name="Wang C.C."/>
            <person name="Dunne R.L."/>
            <person name="Upcroft J.A."/>
            <person name="Upcroft P."/>
            <person name="White O."/>
            <person name="Salzberg S.L."/>
            <person name="Tang P."/>
            <person name="Chiu C.-H."/>
            <person name="Lee Y.-S."/>
            <person name="Embley T.M."/>
            <person name="Coombs G.H."/>
            <person name="Mottram J.C."/>
            <person name="Tachezy J."/>
            <person name="Fraser-Liggett C.M."/>
            <person name="Johnson P.J."/>
        </authorList>
    </citation>
    <scope>NUCLEOTIDE SEQUENCE [LARGE SCALE GENOMIC DNA]</scope>
    <source>
        <strain evidence="2">G3</strain>
    </source>
</reference>
<keyword evidence="3" id="KW-1185">Reference proteome</keyword>
<evidence type="ECO:0000313" key="3">
    <source>
        <dbReference type="Proteomes" id="UP000001542"/>
    </source>
</evidence>
<dbReference type="SMR" id="A2EQJ8"/>
<dbReference type="KEGG" id="tva:4762910"/>
<name>A2EQJ8_TRIV3</name>
<organism evidence="2 3">
    <name type="scientific">Trichomonas vaginalis (strain ATCC PRA-98 / G3)</name>
    <dbReference type="NCBI Taxonomy" id="412133"/>
    <lineage>
        <taxon>Eukaryota</taxon>
        <taxon>Metamonada</taxon>
        <taxon>Parabasalia</taxon>
        <taxon>Trichomonadida</taxon>
        <taxon>Trichomonadidae</taxon>
        <taxon>Trichomonas</taxon>
    </lineage>
</organism>
<dbReference type="EMBL" id="DS113458">
    <property type="protein sequence ID" value="EAY05045.1"/>
    <property type="molecule type" value="Genomic_DNA"/>
</dbReference>